<organism evidence="2 3">
    <name type="scientific">Flagellimonas flava</name>
    <dbReference type="NCBI Taxonomy" id="570519"/>
    <lineage>
        <taxon>Bacteria</taxon>
        <taxon>Pseudomonadati</taxon>
        <taxon>Bacteroidota</taxon>
        <taxon>Flavobacteriia</taxon>
        <taxon>Flavobacteriales</taxon>
        <taxon>Flavobacteriaceae</taxon>
        <taxon>Flagellimonas</taxon>
    </lineage>
</organism>
<name>A0A1M5P339_9FLAO</name>
<evidence type="ECO:0000313" key="3">
    <source>
        <dbReference type="Proteomes" id="UP000184532"/>
    </source>
</evidence>
<keyword evidence="1" id="KW-0732">Signal</keyword>
<protein>
    <recommendedName>
        <fullName evidence="4">Outer membrane protein beta-barrel domain-containing protein</fullName>
    </recommendedName>
</protein>
<sequence>MKKIIFACSIVFSLATATKAQTSYTGAIGLGVDAFDEATFFGAKGKYFFSEKHVGQADVGFEDNATIITLLYSFHKEFVGARGLRWYLGAGPSIVLVQDFDNIFALRPHLGLDFKPNGVPFVVNFDWRPALVLSETGDGDPASFGLGLLFTIN</sequence>
<feature type="chain" id="PRO_5009912802" description="Outer membrane protein beta-barrel domain-containing protein" evidence="1">
    <location>
        <begin position="21"/>
        <end position="153"/>
    </location>
</feature>
<accession>A0A1M5P339</accession>
<keyword evidence="3" id="KW-1185">Reference proteome</keyword>
<dbReference type="AlphaFoldDB" id="A0A1M5P339"/>
<dbReference type="STRING" id="570519.SAMN04488116_3045"/>
<reference evidence="3" key="1">
    <citation type="submission" date="2016-11" db="EMBL/GenBank/DDBJ databases">
        <authorList>
            <person name="Varghese N."/>
            <person name="Submissions S."/>
        </authorList>
    </citation>
    <scope>NUCLEOTIDE SEQUENCE [LARGE SCALE GENOMIC DNA]</scope>
    <source>
        <strain evidence="3">DSM 22638</strain>
    </source>
</reference>
<dbReference type="OrthoDB" id="978645at2"/>
<feature type="signal peptide" evidence="1">
    <location>
        <begin position="1"/>
        <end position="20"/>
    </location>
</feature>
<dbReference type="RefSeq" id="WP_073181126.1">
    <property type="nucleotide sequence ID" value="NZ_FQWL01000006.1"/>
</dbReference>
<proteinExistence type="predicted"/>
<evidence type="ECO:0000256" key="1">
    <source>
        <dbReference type="SAM" id="SignalP"/>
    </source>
</evidence>
<evidence type="ECO:0008006" key="4">
    <source>
        <dbReference type="Google" id="ProtNLM"/>
    </source>
</evidence>
<evidence type="ECO:0000313" key="2">
    <source>
        <dbReference type="EMBL" id="SHG96236.1"/>
    </source>
</evidence>
<dbReference type="Proteomes" id="UP000184532">
    <property type="component" value="Unassembled WGS sequence"/>
</dbReference>
<gene>
    <name evidence="2" type="ORF">SAMN04488116_3045</name>
</gene>
<dbReference type="EMBL" id="FQWL01000006">
    <property type="protein sequence ID" value="SHG96236.1"/>
    <property type="molecule type" value="Genomic_DNA"/>
</dbReference>